<feature type="domain" description="Helicase ATP-binding" evidence="5">
    <location>
        <begin position="257"/>
        <end position="427"/>
    </location>
</feature>
<protein>
    <submittedName>
        <fullName evidence="7">DEAD/DEAH box helicase</fullName>
    </submittedName>
</protein>
<dbReference type="Gene3D" id="3.30.870.10">
    <property type="entry name" value="Endonuclease Chain A"/>
    <property type="match status" value="1"/>
</dbReference>
<dbReference type="Pfam" id="PF00271">
    <property type="entry name" value="Helicase_C"/>
    <property type="match status" value="1"/>
</dbReference>
<dbReference type="RefSeq" id="WP_159357859.1">
    <property type="nucleotide sequence ID" value="NZ_WMFC01000002.1"/>
</dbReference>
<dbReference type="GO" id="GO:0005524">
    <property type="term" value="F:ATP binding"/>
    <property type="evidence" value="ECO:0007669"/>
    <property type="project" value="UniProtKB-KW"/>
</dbReference>
<reference evidence="7 8" key="1">
    <citation type="submission" date="2019-11" db="EMBL/GenBank/DDBJ databases">
        <title>Genome sequences of 17 halophilic strains isolated from different environments.</title>
        <authorList>
            <person name="Furrow R.E."/>
        </authorList>
    </citation>
    <scope>NUCLEOTIDE SEQUENCE [LARGE SCALE GENOMIC DNA]</scope>
    <source>
        <strain evidence="7 8">22502_06_Cabo</strain>
    </source>
</reference>
<feature type="domain" description="Helicase C-terminal" evidence="6">
    <location>
        <begin position="513"/>
        <end position="658"/>
    </location>
</feature>
<dbReference type="AlphaFoldDB" id="A0A6B1IUU8"/>
<sequence length="693" mass="78952">MSLQDHNWQSYYPGDTDAVEEVFVPALRKCSRYHRISGDFSSSVLSVLAPGLEGFVERGGKIRLMVGLELFEEDLEAIQNGQQEDVIREKLDWKKLREGQPDVVRETLAWLIANDILDMKVGAVTDEFGNMRTSEYGQWHQKIAVFEDESEDMIGMAGSPNASFKALRRNRESLSLHSSWQDGPGESRAAYDIKDEFDQLWANNASDAEVMEIPEALRADMIEPVPHGEPDWDNVTSYSHNYGNDIEPYPYQKEALSELSSNNNRLLIKHATGTGKTWTSLFGVQRIASPSDVVVVMTPTKDLVRQWVSEENIGKFFAESTIIPCSSDFNWKKRLYNQLHEDRESPLFVVSTMHPETAEVVFDYIEKSTEPDERLLVADEVHNLGAPMIRGTVSDFDAGKARIGLSATPFRNDGGDQFITDYFGENVHEITIEEAIEEYEVLSPYKYKLHVVSLSKDERREYAERSSEISHLYHKYRGDENESILSVANRYYDLQNEIFDRADILKECSEKTDLTREIFDTVGTKTIIFCNTTNHTRGIQQKLSQDSTRMVQPFLGEYSDKKRQRYLEYFEEGTIDTLVSIDCLTEGIDVPACDSAILVANSSSTRESVQRRGRVLRESEGEGVAEIHDFITLPVKEARLNSADLESHEVRLVNRELDRVERMNEAAKNSASNNIKIIDLRSTVRKHESNDKN</sequence>
<evidence type="ECO:0000256" key="2">
    <source>
        <dbReference type="ARBA" id="ARBA00022801"/>
    </source>
</evidence>
<keyword evidence="3 7" id="KW-0347">Helicase</keyword>
<dbReference type="SMART" id="SM00490">
    <property type="entry name" value="HELICc"/>
    <property type="match status" value="1"/>
</dbReference>
<dbReference type="Pfam" id="PF04851">
    <property type="entry name" value="ResIII"/>
    <property type="match status" value="1"/>
</dbReference>
<dbReference type="GO" id="GO:0004386">
    <property type="term" value="F:helicase activity"/>
    <property type="evidence" value="ECO:0007669"/>
    <property type="project" value="UniProtKB-KW"/>
</dbReference>
<dbReference type="SMART" id="SM00487">
    <property type="entry name" value="DEXDc"/>
    <property type="match status" value="1"/>
</dbReference>
<dbReference type="PANTHER" id="PTHR11274:SF0">
    <property type="entry name" value="GENERAL TRANSCRIPTION AND DNA REPAIR FACTOR IIH HELICASE SUBUNIT XPB"/>
    <property type="match status" value="1"/>
</dbReference>
<evidence type="ECO:0000313" key="7">
    <source>
        <dbReference type="EMBL" id="MYL66506.1"/>
    </source>
</evidence>
<evidence type="ECO:0000313" key="8">
    <source>
        <dbReference type="Proteomes" id="UP000452321"/>
    </source>
</evidence>
<dbReference type="GO" id="GO:0016787">
    <property type="term" value="F:hydrolase activity"/>
    <property type="evidence" value="ECO:0007669"/>
    <property type="project" value="UniProtKB-KW"/>
</dbReference>
<organism evidence="7 8">
    <name type="scientific">Halorubrum distributum</name>
    <dbReference type="NCBI Taxonomy" id="29283"/>
    <lineage>
        <taxon>Archaea</taxon>
        <taxon>Methanobacteriati</taxon>
        <taxon>Methanobacteriota</taxon>
        <taxon>Stenosarchaea group</taxon>
        <taxon>Halobacteria</taxon>
        <taxon>Halobacteriales</taxon>
        <taxon>Haloferacaceae</taxon>
        <taxon>Halorubrum</taxon>
        <taxon>Halorubrum distributum group</taxon>
    </lineage>
</organism>
<keyword evidence="4" id="KW-0067">ATP-binding</keyword>
<dbReference type="PROSITE" id="PS51192">
    <property type="entry name" value="HELICASE_ATP_BIND_1"/>
    <property type="match status" value="1"/>
</dbReference>
<dbReference type="Gene3D" id="3.40.50.300">
    <property type="entry name" value="P-loop containing nucleotide triphosphate hydrolases"/>
    <property type="match status" value="2"/>
</dbReference>
<evidence type="ECO:0000256" key="1">
    <source>
        <dbReference type="ARBA" id="ARBA00022741"/>
    </source>
</evidence>
<dbReference type="PROSITE" id="PS51194">
    <property type="entry name" value="HELICASE_CTER"/>
    <property type="match status" value="1"/>
</dbReference>
<name>A0A6B1IUU8_9EURY</name>
<dbReference type="InterPro" id="IPR006935">
    <property type="entry name" value="Helicase/UvrB_N"/>
</dbReference>
<evidence type="ECO:0000256" key="4">
    <source>
        <dbReference type="ARBA" id="ARBA00022840"/>
    </source>
</evidence>
<dbReference type="GO" id="GO:0003677">
    <property type="term" value="F:DNA binding"/>
    <property type="evidence" value="ECO:0007669"/>
    <property type="project" value="InterPro"/>
</dbReference>
<comment type="caution">
    <text evidence="7">The sequence shown here is derived from an EMBL/GenBank/DDBJ whole genome shotgun (WGS) entry which is preliminary data.</text>
</comment>
<dbReference type="InterPro" id="IPR050615">
    <property type="entry name" value="ATP-dep_DNA_Helicase"/>
</dbReference>
<keyword evidence="2" id="KW-0378">Hydrolase</keyword>
<dbReference type="Proteomes" id="UP000452321">
    <property type="component" value="Unassembled WGS sequence"/>
</dbReference>
<proteinExistence type="predicted"/>
<dbReference type="GO" id="GO:0140097">
    <property type="term" value="F:catalytic activity, acting on DNA"/>
    <property type="evidence" value="ECO:0007669"/>
    <property type="project" value="UniProtKB-ARBA"/>
</dbReference>
<accession>A0A6B1IUU8</accession>
<dbReference type="InterPro" id="IPR001650">
    <property type="entry name" value="Helicase_C-like"/>
</dbReference>
<dbReference type="InterPro" id="IPR014001">
    <property type="entry name" value="Helicase_ATP-bd"/>
</dbReference>
<dbReference type="PANTHER" id="PTHR11274">
    <property type="entry name" value="RAD25/XP-B DNA REPAIR HELICASE"/>
    <property type="match status" value="1"/>
</dbReference>
<gene>
    <name evidence="7" type="ORF">GLW30_01995</name>
</gene>
<evidence type="ECO:0000259" key="6">
    <source>
        <dbReference type="PROSITE" id="PS51194"/>
    </source>
</evidence>
<evidence type="ECO:0000259" key="5">
    <source>
        <dbReference type="PROSITE" id="PS51192"/>
    </source>
</evidence>
<dbReference type="SUPFAM" id="SSF52540">
    <property type="entry name" value="P-loop containing nucleoside triphosphate hydrolases"/>
    <property type="match status" value="1"/>
</dbReference>
<keyword evidence="1" id="KW-0547">Nucleotide-binding</keyword>
<dbReference type="InterPro" id="IPR027417">
    <property type="entry name" value="P-loop_NTPase"/>
</dbReference>
<evidence type="ECO:0000256" key="3">
    <source>
        <dbReference type="ARBA" id="ARBA00022806"/>
    </source>
</evidence>
<dbReference type="EMBL" id="WMFC01000002">
    <property type="protein sequence ID" value="MYL66506.1"/>
    <property type="molecule type" value="Genomic_DNA"/>
</dbReference>